<dbReference type="SUPFAM" id="SSF55729">
    <property type="entry name" value="Acyl-CoA N-acyltransferases (Nat)"/>
    <property type="match status" value="1"/>
</dbReference>
<gene>
    <name evidence="3" type="ordered locus">Sdel_2036</name>
</gene>
<dbReference type="Pfam" id="PF00583">
    <property type="entry name" value="Acetyltransf_1"/>
    <property type="match status" value="1"/>
</dbReference>
<dbReference type="Gene3D" id="3.40.630.30">
    <property type="match status" value="1"/>
</dbReference>
<dbReference type="OrthoDB" id="9789603at2"/>
<reference evidence="3 4" key="2">
    <citation type="journal article" date="2010" name="Stand. Genomic Sci.">
        <title>Complete genome sequence of Sulfurospirillum deleyianum type strain (5175).</title>
        <authorList>
            <person name="Sikorski J."/>
            <person name="Lapidus A."/>
            <person name="Copeland A."/>
            <person name="Glavina Del Rio T."/>
            <person name="Nolan M."/>
            <person name="Lucas S."/>
            <person name="Chen F."/>
            <person name="Tice H."/>
            <person name="Cheng J.F."/>
            <person name="Saunders E."/>
            <person name="Bruce D."/>
            <person name="Goodwin L."/>
            <person name="Pitluck S."/>
            <person name="Ovchinnikova G."/>
            <person name="Pati A."/>
            <person name="Ivanova N."/>
            <person name="Mavromatis K."/>
            <person name="Chen A."/>
            <person name="Palaniappan K."/>
            <person name="Chain P."/>
            <person name="Land M."/>
            <person name="Hauser L."/>
            <person name="Chang Y.J."/>
            <person name="Jeffries C.D."/>
            <person name="Brettin T."/>
            <person name="Detter J.C."/>
            <person name="Han C."/>
            <person name="Rohde M."/>
            <person name="Lang E."/>
            <person name="Spring S."/>
            <person name="Goker M."/>
            <person name="Bristow J."/>
            <person name="Eisen J.A."/>
            <person name="Markowitz V."/>
            <person name="Hugenholtz P."/>
            <person name="Kyrpides N.C."/>
            <person name="Klenk H.P."/>
        </authorList>
    </citation>
    <scope>NUCLEOTIDE SEQUENCE [LARGE SCALE GENOMIC DNA]</scope>
    <source>
        <strain evidence="4">ATCC 51133 / DSM 6946 / 5175</strain>
    </source>
</reference>
<dbReference type="STRING" id="525898.Sdel_2036"/>
<protein>
    <submittedName>
        <fullName evidence="3">GCN5-related N-acetyltransferase</fullName>
    </submittedName>
</protein>
<dbReference type="InterPro" id="IPR050769">
    <property type="entry name" value="NAT_camello-type"/>
</dbReference>
<dbReference type="EMBL" id="CP001816">
    <property type="protein sequence ID" value="ACZ13049.1"/>
    <property type="molecule type" value="Genomic_DNA"/>
</dbReference>
<keyword evidence="4" id="KW-1185">Reference proteome</keyword>
<dbReference type="RefSeq" id="WP_012857794.1">
    <property type="nucleotide sequence ID" value="NC_013512.1"/>
</dbReference>
<dbReference type="PANTHER" id="PTHR13947">
    <property type="entry name" value="GNAT FAMILY N-ACETYLTRANSFERASE"/>
    <property type="match status" value="1"/>
</dbReference>
<dbReference type="InterPro" id="IPR016181">
    <property type="entry name" value="Acyl_CoA_acyltransferase"/>
</dbReference>
<evidence type="ECO:0000313" key="3">
    <source>
        <dbReference type="EMBL" id="ACZ13049.1"/>
    </source>
</evidence>
<proteinExistence type="predicted"/>
<evidence type="ECO:0000256" key="1">
    <source>
        <dbReference type="ARBA" id="ARBA00022679"/>
    </source>
</evidence>
<keyword evidence="1 3" id="KW-0808">Transferase</keyword>
<name>D1B4M9_SULD5</name>
<dbReference type="PROSITE" id="PS51186">
    <property type="entry name" value="GNAT"/>
    <property type="match status" value="1"/>
</dbReference>
<dbReference type="InterPro" id="IPR000182">
    <property type="entry name" value="GNAT_dom"/>
</dbReference>
<organism evidence="3 4">
    <name type="scientific">Sulfurospirillum deleyianum (strain ATCC 51133 / DSM 6946 / 5175)</name>
    <dbReference type="NCBI Taxonomy" id="525898"/>
    <lineage>
        <taxon>Bacteria</taxon>
        <taxon>Pseudomonadati</taxon>
        <taxon>Campylobacterota</taxon>
        <taxon>Epsilonproteobacteria</taxon>
        <taxon>Campylobacterales</taxon>
        <taxon>Sulfurospirillaceae</taxon>
        <taxon>Sulfurospirillum</taxon>
    </lineage>
</organism>
<dbReference type="AlphaFoldDB" id="D1B4M9"/>
<sequence>MLHVKTISYERVTQKTFAKANAFIWEQCEFHYGNKMMPERYEVLKKRIEVEMSRPECCAIFIALNEKEEVVGVIALSDYDDRIESIQGRYRTRQTAEMSRCYVHEAYRRCGIGVRLFELATTFAKERGYEMLYLHTHYFLPGGFLFWSAMGFAITLDEGGIWQTVHMERLVEQEARSYA</sequence>
<dbReference type="PANTHER" id="PTHR13947:SF37">
    <property type="entry name" value="LD18367P"/>
    <property type="match status" value="1"/>
</dbReference>
<dbReference type="GO" id="GO:0008080">
    <property type="term" value="F:N-acetyltransferase activity"/>
    <property type="evidence" value="ECO:0007669"/>
    <property type="project" value="InterPro"/>
</dbReference>
<dbReference type="eggNOG" id="COG1444">
    <property type="taxonomic scope" value="Bacteria"/>
</dbReference>
<dbReference type="KEGG" id="sdl:Sdel_2036"/>
<feature type="domain" description="N-acetyltransferase" evidence="2">
    <location>
        <begin position="7"/>
        <end position="172"/>
    </location>
</feature>
<accession>D1B4M9</accession>
<dbReference type="CDD" id="cd04301">
    <property type="entry name" value="NAT_SF"/>
    <property type="match status" value="1"/>
</dbReference>
<reference evidence="4" key="1">
    <citation type="submission" date="2009-11" db="EMBL/GenBank/DDBJ databases">
        <title>The complete genome of Sulfurospirillum deleyianum DSM 6946.</title>
        <authorList>
            <consortium name="US DOE Joint Genome Institute (JGI-PGF)"/>
            <person name="Lucas S."/>
            <person name="Copeland A."/>
            <person name="Lapidus A."/>
            <person name="Glavina del Rio T."/>
            <person name="Dalin E."/>
            <person name="Tice H."/>
            <person name="Bruce D."/>
            <person name="Goodwin L."/>
            <person name="Pitluck S."/>
            <person name="Kyrpides N."/>
            <person name="Mavromatis K."/>
            <person name="Ivanova N."/>
            <person name="Ovchinnikova G."/>
            <person name="Munk A.C."/>
            <person name="Lu M."/>
            <person name="Brettin T."/>
            <person name="Detter J.C."/>
            <person name="Han C."/>
            <person name="Tapia R."/>
            <person name="Larimer F."/>
            <person name="Land M."/>
            <person name="Hauser L."/>
            <person name="Markowitz V."/>
            <person name="Cheng J.F."/>
            <person name="Hugenholtz P."/>
            <person name="Woyke T."/>
            <person name="Wu D."/>
            <person name="Aumann P."/>
            <person name="Schneider S."/>
            <person name="Lang E."/>
            <person name="Spring S."/>
            <person name="Klenk H.P."/>
            <person name="Eisen J.A."/>
        </authorList>
    </citation>
    <scope>NUCLEOTIDE SEQUENCE [LARGE SCALE GENOMIC DNA]</scope>
    <source>
        <strain evidence="4">ATCC 51133 / DSM 6946 / 5175</strain>
    </source>
</reference>
<dbReference type="HOGENOM" id="CLU_098671_1_1_7"/>
<evidence type="ECO:0000259" key="2">
    <source>
        <dbReference type="PROSITE" id="PS51186"/>
    </source>
</evidence>
<dbReference type="Proteomes" id="UP000002222">
    <property type="component" value="Chromosome"/>
</dbReference>
<evidence type="ECO:0000313" key="4">
    <source>
        <dbReference type="Proteomes" id="UP000002222"/>
    </source>
</evidence>